<gene>
    <name evidence="2" type="ORF">V6255_18765</name>
</gene>
<proteinExistence type="predicted"/>
<dbReference type="GO" id="GO:0003677">
    <property type="term" value="F:DNA binding"/>
    <property type="evidence" value="ECO:0007669"/>
    <property type="project" value="UniProtKB-KW"/>
</dbReference>
<dbReference type="Pfam" id="PF01396">
    <property type="entry name" value="Zn_ribbon_Top1"/>
    <property type="match status" value="2"/>
</dbReference>
<dbReference type="Proteomes" id="UP001366060">
    <property type="component" value="Unassembled WGS sequence"/>
</dbReference>
<feature type="domain" description="DNA topoisomerase type IA zn finger" evidence="1">
    <location>
        <begin position="1"/>
        <end position="22"/>
    </location>
</feature>
<name>A0ABU9HGX1_9GAMM</name>
<comment type="caution">
    <text evidence="2">The sequence shown here is derived from an EMBL/GenBank/DDBJ whole genome shotgun (WGS) entry which is preliminary data.</text>
</comment>
<evidence type="ECO:0000313" key="3">
    <source>
        <dbReference type="Proteomes" id="UP001366060"/>
    </source>
</evidence>
<sequence>GRVGLFIGCTDYPTCEHTAPLSEQNKPEEEALKEASVPCPSCKSGHVIARQARFGKTVYAFANYPDCYYAV</sequence>
<reference evidence="2 3" key="1">
    <citation type="submission" date="2024-02" db="EMBL/GenBank/DDBJ databases">
        <title>Bacteria isolated from the canopy kelp, Nereocystis luetkeana.</title>
        <authorList>
            <person name="Pfister C.A."/>
            <person name="Younker I.T."/>
            <person name="Light S.H."/>
        </authorList>
    </citation>
    <scope>NUCLEOTIDE SEQUENCE [LARGE SCALE GENOMIC DNA]</scope>
    <source>
        <strain evidence="2 3">TI.2.07</strain>
    </source>
</reference>
<dbReference type="InterPro" id="IPR013498">
    <property type="entry name" value="Topo_IA_Znf"/>
</dbReference>
<dbReference type="SUPFAM" id="SSF57783">
    <property type="entry name" value="Zinc beta-ribbon"/>
    <property type="match status" value="1"/>
</dbReference>
<evidence type="ECO:0000313" key="2">
    <source>
        <dbReference type="EMBL" id="MEL0661143.1"/>
    </source>
</evidence>
<feature type="non-terminal residue" evidence="2">
    <location>
        <position position="71"/>
    </location>
</feature>
<protein>
    <submittedName>
        <fullName evidence="2">Topoisomerase DNA-binding C4 zinc finger domain-containing protein</fullName>
    </submittedName>
</protein>
<organism evidence="2 3">
    <name type="scientific">Psychromonas arctica</name>
    <dbReference type="NCBI Taxonomy" id="168275"/>
    <lineage>
        <taxon>Bacteria</taxon>
        <taxon>Pseudomonadati</taxon>
        <taxon>Pseudomonadota</taxon>
        <taxon>Gammaproteobacteria</taxon>
        <taxon>Alteromonadales</taxon>
        <taxon>Psychromonadaceae</taxon>
        <taxon>Psychromonas</taxon>
    </lineage>
</organism>
<dbReference type="RefSeq" id="WP_341629459.1">
    <property type="nucleotide sequence ID" value="NZ_JBAKBA010000355.1"/>
</dbReference>
<dbReference type="Gene3D" id="3.30.65.10">
    <property type="entry name" value="Bacterial Topoisomerase I, domain 1"/>
    <property type="match status" value="1"/>
</dbReference>
<dbReference type="EMBL" id="JBAKBA010000355">
    <property type="protein sequence ID" value="MEL0661143.1"/>
    <property type="molecule type" value="Genomic_DNA"/>
</dbReference>
<evidence type="ECO:0000259" key="1">
    <source>
        <dbReference type="Pfam" id="PF01396"/>
    </source>
</evidence>
<keyword evidence="2" id="KW-0238">DNA-binding</keyword>
<feature type="domain" description="DNA topoisomerase type IA zn finger" evidence="1">
    <location>
        <begin position="38"/>
        <end position="70"/>
    </location>
</feature>
<keyword evidence="3" id="KW-1185">Reference proteome</keyword>
<feature type="non-terminal residue" evidence="2">
    <location>
        <position position="1"/>
    </location>
</feature>
<accession>A0ABU9HGX1</accession>